<dbReference type="Proteomes" id="UP001295444">
    <property type="component" value="Chromosome 03"/>
</dbReference>
<evidence type="ECO:0000313" key="2">
    <source>
        <dbReference type="EMBL" id="CAH2274429.1"/>
    </source>
</evidence>
<dbReference type="AlphaFoldDB" id="A0AAD1RMQ5"/>
<evidence type="ECO:0000313" key="3">
    <source>
        <dbReference type="Proteomes" id="UP001295444"/>
    </source>
</evidence>
<keyword evidence="3" id="KW-1185">Reference proteome</keyword>
<gene>
    <name evidence="2" type="ORF">PECUL_23A028134</name>
</gene>
<name>A0AAD1RMQ5_PELCU</name>
<dbReference type="EMBL" id="OW240914">
    <property type="protein sequence ID" value="CAH2274429.1"/>
    <property type="molecule type" value="Genomic_DNA"/>
</dbReference>
<accession>A0AAD1RMQ5</accession>
<feature type="region of interest" description="Disordered" evidence="1">
    <location>
        <begin position="47"/>
        <end position="154"/>
    </location>
</feature>
<protein>
    <submittedName>
        <fullName evidence="2">Uncharacterized protein</fullName>
    </submittedName>
</protein>
<evidence type="ECO:0000256" key="1">
    <source>
        <dbReference type="SAM" id="MobiDB-lite"/>
    </source>
</evidence>
<feature type="compositionally biased region" description="Basic residues" evidence="1">
    <location>
        <begin position="78"/>
        <end position="104"/>
    </location>
</feature>
<proteinExistence type="predicted"/>
<reference evidence="2" key="1">
    <citation type="submission" date="2022-03" db="EMBL/GenBank/DDBJ databases">
        <authorList>
            <person name="Alioto T."/>
            <person name="Alioto T."/>
            <person name="Gomez Garrido J."/>
        </authorList>
    </citation>
    <scope>NUCLEOTIDE SEQUENCE</scope>
</reference>
<sequence>MADASCLPEPIDPELGVLHKLEAIFANFWCKLEARTQPLISTQASSLPAKTLPPTRKKAQQGIIAGQSSLTRQAKLQRPQRKRAKTDRRHHNRRRAQRRIKTRQTRSSCPTTPRYRSLQNTAPRRTRAREASRSPHLTLGHRSPHRSAETQKSRILRRALKDCVWHPEGIG</sequence>
<organism evidence="2 3">
    <name type="scientific">Pelobates cultripes</name>
    <name type="common">Western spadefoot toad</name>
    <dbReference type="NCBI Taxonomy" id="61616"/>
    <lineage>
        <taxon>Eukaryota</taxon>
        <taxon>Metazoa</taxon>
        <taxon>Chordata</taxon>
        <taxon>Craniata</taxon>
        <taxon>Vertebrata</taxon>
        <taxon>Euteleostomi</taxon>
        <taxon>Amphibia</taxon>
        <taxon>Batrachia</taxon>
        <taxon>Anura</taxon>
        <taxon>Pelobatoidea</taxon>
        <taxon>Pelobatidae</taxon>
        <taxon>Pelobates</taxon>
    </lineage>
</organism>